<accession>A0A078GR99</accession>
<keyword evidence="3" id="KW-1185">Reference proteome</keyword>
<dbReference type="PaxDb" id="3708-A0A078GR99"/>
<proteinExistence type="predicted"/>
<evidence type="ECO:0000256" key="1">
    <source>
        <dbReference type="SAM" id="MobiDB-lite"/>
    </source>
</evidence>
<dbReference type="EMBL" id="LK032212">
    <property type="protein sequence ID" value="CDY27946.1"/>
    <property type="molecule type" value="Genomic_DNA"/>
</dbReference>
<evidence type="ECO:0000313" key="2">
    <source>
        <dbReference type="EMBL" id="CDY27946.1"/>
    </source>
</evidence>
<dbReference type="AlphaFoldDB" id="A0A078GR99"/>
<dbReference type="Gramene" id="CDY27946">
    <property type="protein sequence ID" value="CDY27946"/>
    <property type="gene ID" value="GSBRNA2T00038862001"/>
</dbReference>
<name>A0A078GR99_BRANA</name>
<dbReference type="Proteomes" id="UP000028999">
    <property type="component" value="Unassembled WGS sequence"/>
</dbReference>
<protein>
    <submittedName>
        <fullName evidence="2">BnaCnng05310D protein</fullName>
    </submittedName>
</protein>
<organism evidence="2 3">
    <name type="scientific">Brassica napus</name>
    <name type="common">Rape</name>
    <dbReference type="NCBI Taxonomy" id="3708"/>
    <lineage>
        <taxon>Eukaryota</taxon>
        <taxon>Viridiplantae</taxon>
        <taxon>Streptophyta</taxon>
        <taxon>Embryophyta</taxon>
        <taxon>Tracheophyta</taxon>
        <taxon>Spermatophyta</taxon>
        <taxon>Magnoliopsida</taxon>
        <taxon>eudicotyledons</taxon>
        <taxon>Gunneridae</taxon>
        <taxon>Pentapetalae</taxon>
        <taxon>rosids</taxon>
        <taxon>malvids</taxon>
        <taxon>Brassicales</taxon>
        <taxon>Brassicaceae</taxon>
        <taxon>Brassiceae</taxon>
        <taxon>Brassica</taxon>
    </lineage>
</organism>
<gene>
    <name evidence="2" type="primary">BnaCnng05310D</name>
    <name evidence="2" type="ORF">GSBRNA2T00038862001</name>
</gene>
<sequence length="56" mass="6281">MESKSHLSASRNRTSNMQTDARLQHPSIACRPRRRTATQLSNANQPLKPKANPRLG</sequence>
<evidence type="ECO:0000313" key="3">
    <source>
        <dbReference type="Proteomes" id="UP000028999"/>
    </source>
</evidence>
<feature type="compositionally biased region" description="Polar residues" evidence="1">
    <location>
        <begin position="1"/>
        <end position="21"/>
    </location>
</feature>
<feature type="region of interest" description="Disordered" evidence="1">
    <location>
        <begin position="1"/>
        <end position="56"/>
    </location>
</feature>
<reference evidence="2 3" key="1">
    <citation type="journal article" date="2014" name="Science">
        <title>Plant genetics. Early allopolyploid evolution in the post-Neolithic Brassica napus oilseed genome.</title>
        <authorList>
            <person name="Chalhoub B."/>
            <person name="Denoeud F."/>
            <person name="Liu S."/>
            <person name="Parkin I.A."/>
            <person name="Tang H."/>
            <person name="Wang X."/>
            <person name="Chiquet J."/>
            <person name="Belcram H."/>
            <person name="Tong C."/>
            <person name="Samans B."/>
            <person name="Correa M."/>
            <person name="Da Silva C."/>
            <person name="Just J."/>
            <person name="Falentin C."/>
            <person name="Koh C.S."/>
            <person name="Le Clainche I."/>
            <person name="Bernard M."/>
            <person name="Bento P."/>
            <person name="Noel B."/>
            <person name="Labadie K."/>
            <person name="Alberti A."/>
            <person name="Charles M."/>
            <person name="Arnaud D."/>
            <person name="Guo H."/>
            <person name="Daviaud C."/>
            <person name="Alamery S."/>
            <person name="Jabbari K."/>
            <person name="Zhao M."/>
            <person name="Edger P.P."/>
            <person name="Chelaifa H."/>
            <person name="Tack D."/>
            <person name="Lassalle G."/>
            <person name="Mestiri I."/>
            <person name="Schnel N."/>
            <person name="Le Paslier M.C."/>
            <person name="Fan G."/>
            <person name="Renault V."/>
            <person name="Bayer P.E."/>
            <person name="Golicz A.A."/>
            <person name="Manoli S."/>
            <person name="Lee T.H."/>
            <person name="Thi V.H."/>
            <person name="Chalabi S."/>
            <person name="Hu Q."/>
            <person name="Fan C."/>
            <person name="Tollenaere R."/>
            <person name="Lu Y."/>
            <person name="Battail C."/>
            <person name="Shen J."/>
            <person name="Sidebottom C.H."/>
            <person name="Wang X."/>
            <person name="Canaguier A."/>
            <person name="Chauveau A."/>
            <person name="Berard A."/>
            <person name="Deniot G."/>
            <person name="Guan M."/>
            <person name="Liu Z."/>
            <person name="Sun F."/>
            <person name="Lim Y.P."/>
            <person name="Lyons E."/>
            <person name="Town C.D."/>
            <person name="Bancroft I."/>
            <person name="Wang X."/>
            <person name="Meng J."/>
            <person name="Ma J."/>
            <person name="Pires J.C."/>
            <person name="King G.J."/>
            <person name="Brunel D."/>
            <person name="Delourme R."/>
            <person name="Renard M."/>
            <person name="Aury J.M."/>
            <person name="Adams K.L."/>
            <person name="Batley J."/>
            <person name="Snowdon R.J."/>
            <person name="Tost J."/>
            <person name="Edwards D."/>
            <person name="Zhou Y."/>
            <person name="Hua W."/>
            <person name="Sharpe A.G."/>
            <person name="Paterson A.H."/>
            <person name="Guan C."/>
            <person name="Wincker P."/>
        </authorList>
    </citation>
    <scope>NUCLEOTIDE SEQUENCE [LARGE SCALE GENOMIC DNA]</scope>
    <source>
        <strain evidence="3">cv. Darmor-bzh</strain>
    </source>
</reference>